<dbReference type="SUPFAM" id="SSF48452">
    <property type="entry name" value="TPR-like"/>
    <property type="match status" value="1"/>
</dbReference>
<dbReference type="Pfam" id="PF12895">
    <property type="entry name" value="ANAPC3"/>
    <property type="match status" value="1"/>
</dbReference>
<dbReference type="InterPro" id="IPR019734">
    <property type="entry name" value="TPR_rpt"/>
</dbReference>
<dbReference type="InterPro" id="IPR011990">
    <property type="entry name" value="TPR-like_helical_dom_sf"/>
</dbReference>
<dbReference type="Pfam" id="PF05036">
    <property type="entry name" value="SPOR"/>
    <property type="match status" value="1"/>
</dbReference>
<feature type="chain" id="PRO_5046186410" evidence="2">
    <location>
        <begin position="25"/>
        <end position="441"/>
    </location>
</feature>
<dbReference type="InterPro" id="IPR007730">
    <property type="entry name" value="SPOR-like_dom"/>
</dbReference>
<dbReference type="PROSITE" id="PS51724">
    <property type="entry name" value="SPOR"/>
    <property type="match status" value="1"/>
</dbReference>
<dbReference type="Gene3D" id="1.25.40.10">
    <property type="entry name" value="Tetratricopeptide repeat domain"/>
    <property type="match status" value="1"/>
</dbReference>
<dbReference type="PROSITE" id="PS51257">
    <property type="entry name" value="PROKAR_LIPOPROTEIN"/>
    <property type="match status" value="1"/>
</dbReference>
<keyword evidence="1" id="KW-0802">TPR repeat</keyword>
<reference evidence="4 5" key="1">
    <citation type="submission" date="2020-08" db="EMBL/GenBank/DDBJ databases">
        <title>Putative novel bacterial strains isolated from necrotic wheat leaf tissues caused by Xanthomonas translucens.</title>
        <authorList>
            <person name="Tambong J.T."/>
        </authorList>
    </citation>
    <scope>NUCLEOTIDE SEQUENCE [LARGE SCALE GENOMIC DNA]</scope>
    <source>
        <strain evidence="5">DOAB 1063</strain>
    </source>
</reference>
<organism evidence="4 5">
    <name type="scientific">Sphingomonas albertensis</name>
    <dbReference type="NCBI Taxonomy" id="2762591"/>
    <lineage>
        <taxon>Bacteria</taxon>
        <taxon>Pseudomonadati</taxon>
        <taxon>Pseudomonadota</taxon>
        <taxon>Alphaproteobacteria</taxon>
        <taxon>Sphingomonadales</taxon>
        <taxon>Sphingomonadaceae</taxon>
        <taxon>Sphingomonas</taxon>
    </lineage>
</organism>
<feature type="repeat" description="TPR" evidence="1">
    <location>
        <begin position="79"/>
        <end position="112"/>
    </location>
</feature>
<comment type="caution">
    <text evidence="4">The sequence shown here is derived from an EMBL/GenBank/DDBJ whole genome shotgun (WGS) entry which is preliminary data.</text>
</comment>
<accession>A0ABR7AQG7</accession>
<dbReference type="InterPro" id="IPR036680">
    <property type="entry name" value="SPOR-like_sf"/>
</dbReference>
<proteinExistence type="predicted"/>
<dbReference type="SUPFAM" id="SSF110997">
    <property type="entry name" value="Sporulation related repeat"/>
    <property type="match status" value="1"/>
</dbReference>
<dbReference type="EMBL" id="JACONT010000030">
    <property type="protein sequence ID" value="MBC3942678.1"/>
    <property type="molecule type" value="Genomic_DNA"/>
</dbReference>
<evidence type="ECO:0000259" key="3">
    <source>
        <dbReference type="PROSITE" id="PS51724"/>
    </source>
</evidence>
<gene>
    <name evidence="4" type="ORF">H8S47_13455</name>
</gene>
<dbReference type="Proteomes" id="UP000597613">
    <property type="component" value="Unassembled WGS sequence"/>
</dbReference>
<dbReference type="RefSeq" id="WP_187504354.1">
    <property type="nucleotide sequence ID" value="NZ_CP162536.1"/>
</dbReference>
<dbReference type="Gene3D" id="3.30.70.1070">
    <property type="entry name" value="Sporulation related repeat"/>
    <property type="match status" value="1"/>
</dbReference>
<keyword evidence="2" id="KW-0732">Signal</keyword>
<feature type="domain" description="SPOR" evidence="3">
    <location>
        <begin position="340"/>
        <end position="423"/>
    </location>
</feature>
<evidence type="ECO:0000313" key="5">
    <source>
        <dbReference type="Proteomes" id="UP000597613"/>
    </source>
</evidence>
<feature type="signal peptide" evidence="2">
    <location>
        <begin position="1"/>
        <end position="24"/>
    </location>
</feature>
<name>A0ABR7AQG7_9SPHN</name>
<protein>
    <submittedName>
        <fullName evidence="4">SPOR domain-containing protein</fullName>
    </submittedName>
</protein>
<evidence type="ECO:0000256" key="1">
    <source>
        <dbReference type="PROSITE-ProRule" id="PRU00339"/>
    </source>
</evidence>
<dbReference type="PROSITE" id="PS50005">
    <property type="entry name" value="TPR"/>
    <property type="match status" value="1"/>
</dbReference>
<evidence type="ECO:0000256" key="2">
    <source>
        <dbReference type="SAM" id="SignalP"/>
    </source>
</evidence>
<sequence>MNTRALLLGGISALLLGGTMVGCAANGGGMASASDRSAALAAKGAATNAGKAQTALARHEGPVAIGYAEGAVALMPQSAEYRMLLGQSYLQGGRFTSASRAFADTLQLSPTNGKAALNLALAQVATGDWQAGRQTLAAHAAIIPAPDRGLALSLAGDTAGGIALLTEVARSPETNAKVRQNLALSFALAGRWQEARVVAAADMAPADVDARLAQWALFAQPATASDQVASLLGVRAVADAGQPVALALNAPAPVVPVVPGVPEQALAAVEPVAPQTDAVPVEVASAPAAGFSKVSFGPRHEVVQSLPTMMLRPENGPIKVASNPASTGHGMATAAYEAKAPATGSWYVQLGAFESAGVARDAWGRASRRFAMLAGHSPNGMTFKANGEDFYRLSVGGFSRSAADTMCRQYRAKGGTCFVRQGAGDAMAQWLRKPGMQMASR</sequence>
<keyword evidence="5" id="KW-1185">Reference proteome</keyword>
<evidence type="ECO:0000313" key="4">
    <source>
        <dbReference type="EMBL" id="MBC3942678.1"/>
    </source>
</evidence>